<evidence type="ECO:0000256" key="1">
    <source>
        <dbReference type="SAM" id="MobiDB-lite"/>
    </source>
</evidence>
<sequence>MKRFESDPPKPSKVLESDPPKPLESDPPKNI</sequence>
<evidence type="ECO:0000313" key="3">
    <source>
        <dbReference type="Proteomes" id="UP000199695"/>
    </source>
</evidence>
<gene>
    <name evidence="2" type="ORF">SAMN05444955_101368</name>
</gene>
<name>A0A1H8AUU8_9BACL</name>
<dbReference type="Proteomes" id="UP000199695">
    <property type="component" value="Unassembled WGS sequence"/>
</dbReference>
<protein>
    <submittedName>
        <fullName evidence="2">Uncharacterized protein</fullName>
    </submittedName>
</protein>
<dbReference type="AlphaFoldDB" id="A0A1H8AUU8"/>
<dbReference type="EMBL" id="FOCQ01000001">
    <property type="protein sequence ID" value="SEM74522.1"/>
    <property type="molecule type" value="Genomic_DNA"/>
</dbReference>
<keyword evidence="3" id="KW-1185">Reference proteome</keyword>
<organism evidence="2 3">
    <name type="scientific">Lihuaxuella thermophila</name>
    <dbReference type="NCBI Taxonomy" id="1173111"/>
    <lineage>
        <taxon>Bacteria</taxon>
        <taxon>Bacillati</taxon>
        <taxon>Bacillota</taxon>
        <taxon>Bacilli</taxon>
        <taxon>Bacillales</taxon>
        <taxon>Thermoactinomycetaceae</taxon>
        <taxon>Lihuaxuella</taxon>
    </lineage>
</organism>
<evidence type="ECO:0000313" key="2">
    <source>
        <dbReference type="EMBL" id="SEM74522.1"/>
    </source>
</evidence>
<feature type="region of interest" description="Disordered" evidence="1">
    <location>
        <begin position="1"/>
        <end position="31"/>
    </location>
</feature>
<accession>A0A1H8AUU8</accession>
<proteinExistence type="predicted"/>
<reference evidence="2 3" key="1">
    <citation type="submission" date="2016-10" db="EMBL/GenBank/DDBJ databases">
        <authorList>
            <person name="de Groot N.N."/>
        </authorList>
    </citation>
    <scope>NUCLEOTIDE SEQUENCE [LARGE SCALE GENOMIC DNA]</scope>
    <source>
        <strain evidence="2 3">DSM 46701</strain>
    </source>
</reference>